<evidence type="ECO:0000313" key="1">
    <source>
        <dbReference type="EMBL" id="CAG7579847.1"/>
    </source>
</evidence>
<gene>
    <name evidence="1" type="ORF">SLAVMIC_00123</name>
</gene>
<reference evidence="1" key="1">
    <citation type="submission" date="2021-06" db="EMBL/GenBank/DDBJ databases">
        <authorList>
            <person name="Gannon L."/>
            <person name="Redgwell R T."/>
            <person name="Michniewski S."/>
            <person name="Harrison D C."/>
            <person name="Millard A."/>
        </authorList>
    </citation>
    <scope>NUCLEOTIDE SEQUENCE</scope>
</reference>
<protein>
    <submittedName>
        <fullName evidence="1">Uncharacterized protein</fullName>
    </submittedName>
</protein>
<accession>A0A8D9C8D9</accession>
<dbReference type="EMBL" id="OU342829">
    <property type="protein sequence ID" value="CAG7579847.1"/>
    <property type="molecule type" value="Genomic_DNA"/>
</dbReference>
<sequence length="106" mass="12807">MKSVDILSEINENSRVDLNFKLLDSLERKILELPQHRFSTLYKLKIGDLEMDYAISLSREFMEELKAGQHENDFDWIMLLSEDVKEHLRRIEKLLYRELRLKKLLK</sequence>
<name>A0A8D9C8D9_9VIRU</name>
<organism evidence="1">
    <name type="scientific">uncultured marine phage</name>
    <dbReference type="NCBI Taxonomy" id="707152"/>
    <lineage>
        <taxon>Viruses</taxon>
        <taxon>environmental samples</taxon>
    </lineage>
</organism>
<proteinExistence type="predicted"/>